<evidence type="ECO:0000256" key="1">
    <source>
        <dbReference type="SAM" id="MobiDB-lite"/>
    </source>
</evidence>
<dbReference type="InterPro" id="IPR022617">
    <property type="entry name" value="Rad60/SUMO-like_dom"/>
</dbReference>
<name>A0A1R1PN28_ZANCU</name>
<feature type="compositionally biased region" description="Polar residues" evidence="1">
    <location>
        <begin position="68"/>
        <end position="80"/>
    </location>
</feature>
<evidence type="ECO:0000259" key="2">
    <source>
        <dbReference type="Pfam" id="PF11976"/>
    </source>
</evidence>
<feature type="region of interest" description="Disordered" evidence="1">
    <location>
        <begin position="206"/>
        <end position="285"/>
    </location>
</feature>
<dbReference type="EMBL" id="LSSK01000680">
    <property type="protein sequence ID" value="OMH82364.1"/>
    <property type="molecule type" value="Genomic_DNA"/>
</dbReference>
<keyword evidence="4" id="KW-1185">Reference proteome</keyword>
<gene>
    <name evidence="3" type="ORF">AX774_g4156</name>
</gene>
<organism evidence="3 4">
    <name type="scientific">Zancudomyces culisetae</name>
    <name type="common">Gut fungus</name>
    <name type="synonym">Smittium culisetae</name>
    <dbReference type="NCBI Taxonomy" id="1213189"/>
    <lineage>
        <taxon>Eukaryota</taxon>
        <taxon>Fungi</taxon>
        <taxon>Fungi incertae sedis</taxon>
        <taxon>Zoopagomycota</taxon>
        <taxon>Kickxellomycotina</taxon>
        <taxon>Harpellomycetes</taxon>
        <taxon>Harpellales</taxon>
        <taxon>Legeriomycetaceae</taxon>
        <taxon>Zancudomyces</taxon>
    </lineage>
</organism>
<dbReference type="InterPro" id="IPR029071">
    <property type="entry name" value="Ubiquitin-like_domsf"/>
</dbReference>
<feature type="compositionally biased region" description="Basic and acidic residues" evidence="1">
    <location>
        <begin position="206"/>
        <end position="222"/>
    </location>
</feature>
<evidence type="ECO:0000313" key="3">
    <source>
        <dbReference type="EMBL" id="OMH82364.1"/>
    </source>
</evidence>
<dbReference type="AlphaFoldDB" id="A0A1R1PN28"/>
<accession>A0A1R1PN28</accession>
<feature type="compositionally biased region" description="Basic residues" evidence="1">
    <location>
        <begin position="262"/>
        <end position="271"/>
    </location>
</feature>
<sequence length="537" mass="60740">MERTKKRIRLYSDAEDSDNDSCKKFAKHQDTGPHHLEANEFDTDNSRTISSGENKETRGIKGLENIPSLGSSEKNETFSNEIPEITNIVKPRRLSHSPQKKEHGISKDIVYNSESEIDEDDFFDRKVTKNAEDFINIYLQENSKEIDAQHKFSNYKALESEPSDESNTVQEPEKPKKRNLYNTHDVYSDSSLPPFDDELLILRAKNLDSKNTDQGSDGKDDNSNLSYEYIGSSDSEVESSELRKNLRSSGRKPTQAQNSTRKVPKTTKKPREKSAKSKVINIDTEYNSDPYDQGLDPALKEILESKKTQNSSQAIIDIENYSQPDKRDEDEPITDLSMFVQLCLKVDEKFISTELEPMKGFFWNGSKCTTKGHIEKAVKSPINAVFRNDERFSRILLLLSAAQNIPSDTNSMVLVYNGTKIYHTVTPKAISNEPHISLALTSTESFCEINSQTLLQEPTPAHVESIKIKIRNKEGNDQFLSVKSTIPISAIIEAYKKLCGLGVDTTVRLNFDDEYLDGKATLLDSGIEDDDMLLAFY</sequence>
<dbReference type="SUPFAM" id="SSF54236">
    <property type="entry name" value="Ubiquitin-like"/>
    <property type="match status" value="1"/>
</dbReference>
<feature type="domain" description="Rad60/SUMO-like" evidence="2">
    <location>
        <begin position="466"/>
        <end position="533"/>
    </location>
</feature>
<dbReference type="Proteomes" id="UP000188320">
    <property type="component" value="Unassembled WGS sequence"/>
</dbReference>
<dbReference type="OrthoDB" id="3365399at2759"/>
<protein>
    <recommendedName>
        <fullName evidence="2">Rad60/SUMO-like domain-containing protein</fullName>
    </recommendedName>
</protein>
<proteinExistence type="predicted"/>
<dbReference type="Pfam" id="PF11976">
    <property type="entry name" value="Rad60-SLD"/>
    <property type="match status" value="1"/>
</dbReference>
<feature type="region of interest" description="Disordered" evidence="1">
    <location>
        <begin position="1"/>
        <end position="84"/>
    </location>
</feature>
<feature type="compositionally biased region" description="Basic and acidic residues" evidence="1">
    <location>
        <begin position="20"/>
        <end position="38"/>
    </location>
</feature>
<reference evidence="4" key="1">
    <citation type="submission" date="2017-01" db="EMBL/GenBank/DDBJ databases">
        <authorList>
            <person name="Wang Y."/>
            <person name="White M."/>
            <person name="Kvist S."/>
            <person name="Moncalvo J.-M."/>
        </authorList>
    </citation>
    <scope>NUCLEOTIDE SEQUENCE [LARGE SCALE GENOMIC DNA]</scope>
    <source>
        <strain evidence="4">COL-18-3</strain>
    </source>
</reference>
<feature type="region of interest" description="Disordered" evidence="1">
    <location>
        <begin position="155"/>
        <end position="194"/>
    </location>
</feature>
<comment type="caution">
    <text evidence="3">The sequence shown here is derived from an EMBL/GenBank/DDBJ whole genome shotgun (WGS) entry which is preliminary data.</text>
</comment>
<evidence type="ECO:0000313" key="4">
    <source>
        <dbReference type="Proteomes" id="UP000188320"/>
    </source>
</evidence>
<dbReference type="Gene3D" id="3.10.20.90">
    <property type="entry name" value="Phosphatidylinositol 3-kinase Catalytic Subunit, Chain A, domain 1"/>
    <property type="match status" value="1"/>
</dbReference>